<evidence type="ECO:0000259" key="4">
    <source>
        <dbReference type="PROSITE" id="PS51898"/>
    </source>
</evidence>
<dbReference type="EMBL" id="BJNQ01000009">
    <property type="protein sequence ID" value="GEC75523.1"/>
    <property type="molecule type" value="Genomic_DNA"/>
</dbReference>
<evidence type="ECO:0000256" key="1">
    <source>
        <dbReference type="ARBA" id="ARBA00008857"/>
    </source>
</evidence>
<dbReference type="Pfam" id="PF00589">
    <property type="entry name" value="Phage_integrase"/>
    <property type="match status" value="1"/>
</dbReference>
<evidence type="ECO:0000313" key="5">
    <source>
        <dbReference type="EMBL" id="GEC75523.1"/>
    </source>
</evidence>
<dbReference type="Proteomes" id="UP000317410">
    <property type="component" value="Unassembled WGS sequence"/>
</dbReference>
<dbReference type="InterPro" id="IPR050090">
    <property type="entry name" value="Tyrosine_recombinase_XerCD"/>
</dbReference>
<dbReference type="PANTHER" id="PTHR30349">
    <property type="entry name" value="PHAGE INTEGRASE-RELATED"/>
    <property type="match status" value="1"/>
</dbReference>
<comment type="similarity">
    <text evidence="1">Belongs to the 'phage' integrase family.</text>
</comment>
<protein>
    <recommendedName>
        <fullName evidence="4">Tyr recombinase domain-containing protein</fullName>
    </recommendedName>
</protein>
<dbReference type="InterPro" id="IPR011010">
    <property type="entry name" value="DNA_brk_join_enz"/>
</dbReference>
<sequence>MSTTIPHGASSLHLVAGVAFLREDAAVFEAMLDGWAAQQLGGRALRSRTVEQRLRVVENFQRHASSYPWEWTAAGFDEWMVDQVAVKHLAPSTVRNYQHAVRQFCDFLCSPHYGWVEECKRRFGTHPIQVCHEWNTRPHVQDYEGDPRRRPFTRRELQTFFDQADGEVGGRLSAGRKGAAAAYRDATLMKVIYGWGLRAREALMLDTVDFYRNPKLPAFGEFGFVRVRFGKASRGSPPKPRTVATVMPWAAEALADYVENVLPMTRQDHKSAVWVSERGTRLGSRSLNEKFAQLRDGAGLDSQLTPHALRHSYATHLIEDGHDPVFVQRQLGHAYQSTTGLYTHVSEEFANRMLKDALARVPHMNAIEEER</sequence>
<dbReference type="RefSeq" id="WP_218026606.1">
    <property type="nucleotide sequence ID" value="NZ_BJNQ01000009.1"/>
</dbReference>
<dbReference type="GO" id="GO:0006310">
    <property type="term" value="P:DNA recombination"/>
    <property type="evidence" value="ECO:0007669"/>
    <property type="project" value="UniProtKB-KW"/>
</dbReference>
<dbReference type="InterPro" id="IPR013762">
    <property type="entry name" value="Integrase-like_cat_sf"/>
</dbReference>
<feature type="domain" description="Tyr recombinase" evidence="4">
    <location>
        <begin position="147"/>
        <end position="355"/>
    </location>
</feature>
<dbReference type="SUPFAM" id="SSF56349">
    <property type="entry name" value="DNA breaking-rejoining enzymes"/>
    <property type="match status" value="1"/>
</dbReference>
<dbReference type="GO" id="GO:0003677">
    <property type="term" value="F:DNA binding"/>
    <property type="evidence" value="ECO:0007669"/>
    <property type="project" value="UniProtKB-KW"/>
</dbReference>
<keyword evidence="3" id="KW-0233">DNA recombination</keyword>
<comment type="caution">
    <text evidence="5">The sequence shown here is derived from an EMBL/GenBank/DDBJ whole genome shotgun (WGS) entry which is preliminary data.</text>
</comment>
<reference evidence="5 6" key="1">
    <citation type="submission" date="2019-06" db="EMBL/GenBank/DDBJ databases">
        <title>Whole genome shotgun sequence of Microbacterium liquefaciens NBRC 15037.</title>
        <authorList>
            <person name="Hosoyama A."/>
            <person name="Uohara A."/>
            <person name="Ohji S."/>
            <person name="Ichikawa N."/>
        </authorList>
    </citation>
    <scope>NUCLEOTIDE SEQUENCE [LARGE SCALE GENOMIC DNA]</scope>
    <source>
        <strain evidence="5 6">NBRC 15037</strain>
    </source>
</reference>
<dbReference type="GO" id="GO:0015074">
    <property type="term" value="P:DNA integration"/>
    <property type="evidence" value="ECO:0007669"/>
    <property type="project" value="InterPro"/>
</dbReference>
<dbReference type="InterPro" id="IPR002104">
    <property type="entry name" value="Integrase_catalytic"/>
</dbReference>
<name>A0A4Y4BA99_MICMQ</name>
<dbReference type="PANTHER" id="PTHR30349:SF41">
    <property type="entry name" value="INTEGRASE_RECOMBINASE PROTEIN MJ0367-RELATED"/>
    <property type="match status" value="1"/>
</dbReference>
<proteinExistence type="inferred from homology"/>
<dbReference type="Gene3D" id="1.10.443.10">
    <property type="entry name" value="Intergrase catalytic core"/>
    <property type="match status" value="1"/>
</dbReference>
<evidence type="ECO:0000256" key="2">
    <source>
        <dbReference type="ARBA" id="ARBA00023125"/>
    </source>
</evidence>
<dbReference type="AlphaFoldDB" id="A0A4Y4BA99"/>
<evidence type="ECO:0000313" key="6">
    <source>
        <dbReference type="Proteomes" id="UP000317410"/>
    </source>
</evidence>
<gene>
    <name evidence="5" type="ORF">MLI01_16680</name>
</gene>
<evidence type="ECO:0000256" key="3">
    <source>
        <dbReference type="ARBA" id="ARBA00023172"/>
    </source>
</evidence>
<organism evidence="5 6">
    <name type="scientific">Microbacterium maritypicum</name>
    <name type="common">Microbacterium liquefaciens</name>
    <dbReference type="NCBI Taxonomy" id="33918"/>
    <lineage>
        <taxon>Bacteria</taxon>
        <taxon>Bacillati</taxon>
        <taxon>Actinomycetota</taxon>
        <taxon>Actinomycetes</taxon>
        <taxon>Micrococcales</taxon>
        <taxon>Microbacteriaceae</taxon>
        <taxon>Microbacterium</taxon>
    </lineage>
</organism>
<keyword evidence="2" id="KW-0238">DNA-binding</keyword>
<dbReference type="PROSITE" id="PS51898">
    <property type="entry name" value="TYR_RECOMBINASE"/>
    <property type="match status" value="1"/>
</dbReference>
<accession>A0A4Y4BA99</accession>